<accession>A0A345HDW8</accession>
<sequence length="106" mass="12030">MSITYHYATVSIAINELREKGFDKDFNLKDNLLICNLGNQYDHDEFEISDIYFYEGESDPADEATVYGIESTSGIKGVLVTGDESFSDPMSNKIIEKLLVHRKNNQ</sequence>
<name>A0A345HDW8_9FLAO</name>
<dbReference type="KEGG" id="fat:DVK85_11265"/>
<reference evidence="1 2" key="1">
    <citation type="submission" date="2018-07" db="EMBL/GenBank/DDBJ databases">
        <title>Complete genome sequence of Flavobacterium arcticum type strain SM1502T.</title>
        <authorList>
            <person name="Li Y."/>
            <person name="Li D.-D."/>
        </authorList>
    </citation>
    <scope>NUCLEOTIDE SEQUENCE [LARGE SCALE GENOMIC DNA]</scope>
    <source>
        <strain evidence="1 2">SM1502</strain>
    </source>
</reference>
<dbReference type="RefSeq" id="WP_114678536.1">
    <property type="nucleotide sequence ID" value="NZ_CP031188.1"/>
</dbReference>
<dbReference type="Proteomes" id="UP000253951">
    <property type="component" value="Chromosome"/>
</dbReference>
<evidence type="ECO:0000313" key="1">
    <source>
        <dbReference type="EMBL" id="AXG74778.1"/>
    </source>
</evidence>
<gene>
    <name evidence="1" type="ORF">DVK85_11265</name>
</gene>
<keyword evidence="2" id="KW-1185">Reference proteome</keyword>
<evidence type="ECO:0008006" key="3">
    <source>
        <dbReference type="Google" id="ProtNLM"/>
    </source>
</evidence>
<dbReference type="AlphaFoldDB" id="A0A345HDW8"/>
<evidence type="ECO:0000313" key="2">
    <source>
        <dbReference type="Proteomes" id="UP000253951"/>
    </source>
</evidence>
<dbReference type="OrthoDB" id="8418771at2"/>
<protein>
    <recommendedName>
        <fullName evidence="3">Phosphoribosylpyrophosphate synthetase</fullName>
    </recommendedName>
</protein>
<proteinExistence type="predicted"/>
<dbReference type="EMBL" id="CP031188">
    <property type="protein sequence ID" value="AXG74778.1"/>
    <property type="molecule type" value="Genomic_DNA"/>
</dbReference>
<organism evidence="1 2">
    <name type="scientific">Flavobacterium arcticum</name>
    <dbReference type="NCBI Taxonomy" id="1784713"/>
    <lineage>
        <taxon>Bacteria</taxon>
        <taxon>Pseudomonadati</taxon>
        <taxon>Bacteroidota</taxon>
        <taxon>Flavobacteriia</taxon>
        <taxon>Flavobacteriales</taxon>
        <taxon>Flavobacteriaceae</taxon>
        <taxon>Flavobacterium</taxon>
    </lineage>
</organism>